<keyword evidence="3" id="KW-1185">Reference proteome</keyword>
<accession>A0A238UEF4</accession>
<proteinExistence type="predicted"/>
<sequence>MNPLSSKNRKVSLFIVSICLLFYSFKSVLINGDDPFTALCKKSDAYYTYSYKDITYAKEWSGYKKYTSVTNKLVINTSKGVEDYAFLNLNEYESNHLQSIKVKTLKADGTKVKLDSSLVFKRTTKGKKFGEINYPIPAVEPGDTIEMNYVYYERLNKNDLKSYVSLYSDLPSLNTQYTIKTLPDVVLRYKSYNGFPEPAVISNDTLLYAQFSMNKVKGIKKNEFNCLPCEKPYLYYSIDKKGTKLRTWKDVYNEEFNFVTQPFALDYEKFSYYKRWKRKVIGKAKDSSKYYKFNLLHSEVINNFKMGPTRKEELIKSSGYFLKKKRFDPLSIKRFYRQILEDLEIEYWAVFGRTKRSGPISKHYIRKGEFDHIFFAFEDEKKELKLLYPHEDFYQYRIDEIPISIYNSDIILVKPYLTKKRRKKDKFISRNLKLAEADSVSIKTVKLPGMNANTNYLHQIVSAEVNVKLKKTSFKSIFKISGGVSTELRSFYGMLDKNKEVNDFYNALSEYQGVDNTIDIDTITSRTLSSKRPFTYKVRGRGTLKNAITFINDSLVSISLDKLINHNQLDNDTNSSELNYYLDYGYSDLMMFFLKFPNDIEILGEKTANLKLKNNLGEYSFELKKTKNNQLKIKSDYKILKDLIPKEKLIDVKLINEKVKEAKGKRFVIKLKKTKS</sequence>
<dbReference type="KEGG" id="tje:TJEJU_3910"/>
<dbReference type="OrthoDB" id="1394230at2"/>
<evidence type="ECO:0000259" key="1">
    <source>
        <dbReference type="Pfam" id="PF12969"/>
    </source>
</evidence>
<feature type="domain" description="DUF3857" evidence="1">
    <location>
        <begin position="73"/>
        <end position="201"/>
    </location>
</feature>
<dbReference type="Pfam" id="PF12969">
    <property type="entry name" value="DUF3857"/>
    <property type="match status" value="1"/>
</dbReference>
<dbReference type="EMBL" id="LT899436">
    <property type="protein sequence ID" value="SNR17541.1"/>
    <property type="molecule type" value="Genomic_DNA"/>
</dbReference>
<evidence type="ECO:0000313" key="3">
    <source>
        <dbReference type="Proteomes" id="UP000215214"/>
    </source>
</evidence>
<dbReference type="Proteomes" id="UP000215214">
    <property type="component" value="Chromosome TJEJU"/>
</dbReference>
<protein>
    <recommendedName>
        <fullName evidence="1">DUF3857 domain-containing protein</fullName>
    </recommendedName>
</protein>
<dbReference type="InterPro" id="IPR024618">
    <property type="entry name" value="DUF3857"/>
</dbReference>
<organism evidence="2 3">
    <name type="scientific">Tenacibaculum jejuense</name>
    <dbReference type="NCBI Taxonomy" id="584609"/>
    <lineage>
        <taxon>Bacteria</taxon>
        <taxon>Pseudomonadati</taxon>
        <taxon>Bacteroidota</taxon>
        <taxon>Flavobacteriia</taxon>
        <taxon>Flavobacteriales</taxon>
        <taxon>Flavobacteriaceae</taxon>
        <taxon>Tenacibaculum</taxon>
    </lineage>
</organism>
<gene>
    <name evidence="2" type="ORF">TJEJU_3910</name>
</gene>
<dbReference type="Gene3D" id="2.60.120.1130">
    <property type="match status" value="1"/>
</dbReference>
<dbReference type="RefSeq" id="WP_095074731.1">
    <property type="nucleotide sequence ID" value="NZ_LT899436.1"/>
</dbReference>
<name>A0A238UEF4_9FLAO</name>
<dbReference type="AlphaFoldDB" id="A0A238UEF4"/>
<evidence type="ECO:0000313" key="2">
    <source>
        <dbReference type="EMBL" id="SNR17541.1"/>
    </source>
</evidence>
<dbReference type="Gene3D" id="2.60.40.3140">
    <property type="match status" value="1"/>
</dbReference>
<reference evidence="2 3" key="1">
    <citation type="submission" date="2017-07" db="EMBL/GenBank/DDBJ databases">
        <authorList>
            <person name="Sun Z.S."/>
            <person name="Albrecht U."/>
            <person name="Echele G."/>
            <person name="Lee C.C."/>
        </authorList>
    </citation>
    <scope>NUCLEOTIDE SEQUENCE [LARGE SCALE GENOMIC DNA]</scope>
    <source>
        <strain evidence="3">type strain: KCTC 22618</strain>
    </source>
</reference>